<dbReference type="RefSeq" id="WP_148597352.1">
    <property type="nucleotide sequence ID" value="NZ_CP042997.1"/>
</dbReference>
<dbReference type="AlphaFoldDB" id="A0A5B9WBA7"/>
<feature type="domain" description="DUF362" evidence="1">
    <location>
        <begin position="38"/>
        <end position="230"/>
    </location>
</feature>
<evidence type="ECO:0000313" key="3">
    <source>
        <dbReference type="Proteomes" id="UP000324233"/>
    </source>
</evidence>
<dbReference type="KEGG" id="agv:OJF2_64340"/>
<protein>
    <recommendedName>
        <fullName evidence="1">DUF362 domain-containing protein</fullName>
    </recommendedName>
</protein>
<dbReference type="Pfam" id="PF04015">
    <property type="entry name" value="DUF362"/>
    <property type="match status" value="1"/>
</dbReference>
<evidence type="ECO:0000313" key="2">
    <source>
        <dbReference type="EMBL" id="QEH37842.1"/>
    </source>
</evidence>
<dbReference type="EMBL" id="CP042997">
    <property type="protein sequence ID" value="QEH37842.1"/>
    <property type="molecule type" value="Genomic_DNA"/>
</dbReference>
<accession>A0A5B9WBA7</accession>
<dbReference type="InterPro" id="IPR007160">
    <property type="entry name" value="DUF362"/>
</dbReference>
<dbReference type="OrthoDB" id="9807879at2"/>
<reference evidence="2 3" key="1">
    <citation type="submission" date="2019-08" db="EMBL/GenBank/DDBJ databases">
        <title>Deep-cultivation of Planctomycetes and their phenomic and genomic characterization uncovers novel biology.</title>
        <authorList>
            <person name="Wiegand S."/>
            <person name="Jogler M."/>
            <person name="Boedeker C."/>
            <person name="Pinto D."/>
            <person name="Vollmers J."/>
            <person name="Rivas-Marin E."/>
            <person name="Kohn T."/>
            <person name="Peeters S.H."/>
            <person name="Heuer A."/>
            <person name="Rast P."/>
            <person name="Oberbeckmann S."/>
            <person name="Bunk B."/>
            <person name="Jeske O."/>
            <person name="Meyerdierks A."/>
            <person name="Storesund J.E."/>
            <person name="Kallscheuer N."/>
            <person name="Luecker S."/>
            <person name="Lage O.M."/>
            <person name="Pohl T."/>
            <person name="Merkel B.J."/>
            <person name="Hornburger P."/>
            <person name="Mueller R.-W."/>
            <person name="Bruemmer F."/>
            <person name="Labrenz M."/>
            <person name="Spormann A.M."/>
            <person name="Op den Camp H."/>
            <person name="Overmann J."/>
            <person name="Amann R."/>
            <person name="Jetten M.S.M."/>
            <person name="Mascher T."/>
            <person name="Medema M.H."/>
            <person name="Devos D.P."/>
            <person name="Kaster A.-K."/>
            <person name="Ovreas L."/>
            <person name="Rohde M."/>
            <person name="Galperin M.Y."/>
            <person name="Jogler C."/>
        </authorList>
    </citation>
    <scope>NUCLEOTIDE SEQUENCE [LARGE SCALE GENOMIC DNA]</scope>
    <source>
        <strain evidence="2 3">OJF2</strain>
    </source>
</reference>
<sequence length="328" mass="36215">MKSTVLLRRADRTNPSPAVRELMTGCRWEELVPDQASVVIKPNLCTERPEQIHTANTSLAVLRAVCEVLLERTSRITIVESDGARYPAEAAFENNGVYALASELGLEVKNLSKDELVEMPDPRLAGFGFSRTWLDADAFLTLPVLKTHATTVFTGALKNQWGCIPRFDRILLHKNLHELIGTVNAIRPVTLAIMDGLVGMQGRGPINGYPINLNVLLASRDPVALDATAMRLIGLEPAKSRHVLHAEHMGLGVQDPANVEIDGPFAECRTRAEPAAEDWAIRLMNQVARSPFLTKNLLLNDGIFYPVRRMVTVARRVAGWGHPRSALR</sequence>
<organism evidence="2 3">
    <name type="scientific">Aquisphaera giovannonii</name>
    <dbReference type="NCBI Taxonomy" id="406548"/>
    <lineage>
        <taxon>Bacteria</taxon>
        <taxon>Pseudomonadati</taxon>
        <taxon>Planctomycetota</taxon>
        <taxon>Planctomycetia</taxon>
        <taxon>Isosphaerales</taxon>
        <taxon>Isosphaeraceae</taxon>
        <taxon>Aquisphaera</taxon>
    </lineage>
</organism>
<keyword evidence="3" id="KW-1185">Reference proteome</keyword>
<name>A0A5B9WBA7_9BACT</name>
<gene>
    <name evidence="2" type="ORF">OJF2_64340</name>
</gene>
<dbReference type="Proteomes" id="UP000324233">
    <property type="component" value="Chromosome"/>
</dbReference>
<proteinExistence type="predicted"/>
<evidence type="ECO:0000259" key="1">
    <source>
        <dbReference type="Pfam" id="PF04015"/>
    </source>
</evidence>